<evidence type="ECO:0000256" key="2">
    <source>
        <dbReference type="ARBA" id="ARBA00022777"/>
    </source>
</evidence>
<name>A0ABD0KFY2_9CAEN</name>
<dbReference type="EMBL" id="JACVVK020000185">
    <property type="protein sequence ID" value="KAK7486009.1"/>
    <property type="molecule type" value="Genomic_DNA"/>
</dbReference>
<dbReference type="GO" id="GO:0006796">
    <property type="term" value="P:phosphate-containing compound metabolic process"/>
    <property type="evidence" value="ECO:0007669"/>
    <property type="project" value="UniProtKB-ARBA"/>
</dbReference>
<feature type="domain" description="Carbohydrate kinase PfkB" evidence="3">
    <location>
        <begin position="13"/>
        <end position="319"/>
    </location>
</feature>
<sequence length="336" mass="36956">MQGTAAAGDQQATVLCVGLNDVDLITVVERYPEEDSDQRGIEYRRQRGGNASNTSTVLSHLHNCCEFLGVLPSCSSPEYSWLLEDFRRCGIITAGCVQSDVPLPMATVLVSRQTGSRTIVYCDNGFPELSHKQFVDSVMDRLHQYRWIHFELRPKVDDVLRMLETANSQRAAMTSDVRHGAKATRGQGSYVISVEIEKPECDRPERVMTLADVVFISKDWARSRGWTDMRSAVISARSLCRPGQVTVVVSPWAEEGAAACQNDDVIVVPACAPGDVVDTLGAGDTFVAGFIHARMRSSDLKLALTYACHLAGVKCTLAGYDGLRECADWQKFEAKT</sequence>
<accession>A0ABD0KFY2</accession>
<comment type="caution">
    <text evidence="4">The sequence shown here is derived from an EMBL/GenBank/DDBJ whole genome shotgun (WGS) entry which is preliminary data.</text>
</comment>
<keyword evidence="1" id="KW-0808">Transferase</keyword>
<keyword evidence="5" id="KW-1185">Reference proteome</keyword>
<keyword evidence="2" id="KW-0418">Kinase</keyword>
<dbReference type="AlphaFoldDB" id="A0ABD0KFY2"/>
<dbReference type="InterPro" id="IPR002173">
    <property type="entry name" value="Carboh/pur_kinase_PfkB_CS"/>
</dbReference>
<dbReference type="Pfam" id="PF00294">
    <property type="entry name" value="PfkB"/>
    <property type="match status" value="1"/>
</dbReference>
<evidence type="ECO:0000313" key="4">
    <source>
        <dbReference type="EMBL" id="KAK7486009.1"/>
    </source>
</evidence>
<gene>
    <name evidence="4" type="ORF">BaRGS_00022761</name>
</gene>
<dbReference type="PANTHER" id="PTHR42774:SF3">
    <property type="entry name" value="KETOHEXOKINASE"/>
    <property type="match status" value="1"/>
</dbReference>
<dbReference type="Gene3D" id="3.40.1190.20">
    <property type="match status" value="1"/>
</dbReference>
<dbReference type="PROSITE" id="PS00584">
    <property type="entry name" value="PFKB_KINASES_2"/>
    <property type="match status" value="1"/>
</dbReference>
<evidence type="ECO:0000313" key="5">
    <source>
        <dbReference type="Proteomes" id="UP001519460"/>
    </source>
</evidence>
<dbReference type="PANTHER" id="PTHR42774">
    <property type="entry name" value="PHOSPHOTRANSFERASE SYSTEM TRANSPORT PROTEIN"/>
    <property type="match status" value="1"/>
</dbReference>
<dbReference type="InterPro" id="IPR052562">
    <property type="entry name" value="Ketohexokinase-related"/>
</dbReference>
<protein>
    <recommendedName>
        <fullName evidence="3">Carbohydrate kinase PfkB domain-containing protein</fullName>
    </recommendedName>
</protein>
<organism evidence="4 5">
    <name type="scientific">Batillaria attramentaria</name>
    <dbReference type="NCBI Taxonomy" id="370345"/>
    <lineage>
        <taxon>Eukaryota</taxon>
        <taxon>Metazoa</taxon>
        <taxon>Spiralia</taxon>
        <taxon>Lophotrochozoa</taxon>
        <taxon>Mollusca</taxon>
        <taxon>Gastropoda</taxon>
        <taxon>Caenogastropoda</taxon>
        <taxon>Sorbeoconcha</taxon>
        <taxon>Cerithioidea</taxon>
        <taxon>Batillariidae</taxon>
        <taxon>Batillaria</taxon>
    </lineage>
</organism>
<dbReference type="Proteomes" id="UP001519460">
    <property type="component" value="Unassembled WGS sequence"/>
</dbReference>
<dbReference type="SUPFAM" id="SSF53613">
    <property type="entry name" value="Ribokinase-like"/>
    <property type="match status" value="1"/>
</dbReference>
<proteinExistence type="predicted"/>
<dbReference type="InterPro" id="IPR011611">
    <property type="entry name" value="PfkB_dom"/>
</dbReference>
<evidence type="ECO:0000256" key="1">
    <source>
        <dbReference type="ARBA" id="ARBA00022679"/>
    </source>
</evidence>
<dbReference type="InterPro" id="IPR029056">
    <property type="entry name" value="Ribokinase-like"/>
</dbReference>
<dbReference type="GO" id="GO:0016301">
    <property type="term" value="F:kinase activity"/>
    <property type="evidence" value="ECO:0007669"/>
    <property type="project" value="UniProtKB-KW"/>
</dbReference>
<evidence type="ECO:0000259" key="3">
    <source>
        <dbReference type="Pfam" id="PF00294"/>
    </source>
</evidence>
<reference evidence="4 5" key="1">
    <citation type="journal article" date="2023" name="Sci. Data">
        <title>Genome assembly of the Korean intertidal mud-creeper Batillaria attramentaria.</title>
        <authorList>
            <person name="Patra A.K."/>
            <person name="Ho P.T."/>
            <person name="Jun S."/>
            <person name="Lee S.J."/>
            <person name="Kim Y."/>
            <person name="Won Y.J."/>
        </authorList>
    </citation>
    <scope>NUCLEOTIDE SEQUENCE [LARGE SCALE GENOMIC DNA]</scope>
    <source>
        <strain evidence="4">Wonlab-2016</strain>
    </source>
</reference>